<dbReference type="EMBL" id="JAEUBE010000511">
    <property type="protein sequence ID" value="KAH3660039.1"/>
    <property type="molecule type" value="Genomic_DNA"/>
</dbReference>
<comment type="caution">
    <text evidence="1">The sequence shown here is derived from an EMBL/GenBank/DDBJ whole genome shotgun (WGS) entry which is preliminary data.</text>
</comment>
<name>A0A9P8NV86_9ASCO</name>
<gene>
    <name evidence="1" type="ORF">OGAPHI_007244</name>
</gene>
<evidence type="ECO:0000313" key="2">
    <source>
        <dbReference type="Proteomes" id="UP000769157"/>
    </source>
</evidence>
<dbReference type="RefSeq" id="XP_046057750.1">
    <property type="nucleotide sequence ID" value="XM_046208619.1"/>
</dbReference>
<evidence type="ECO:0000313" key="1">
    <source>
        <dbReference type="EMBL" id="KAH3660039.1"/>
    </source>
</evidence>
<reference evidence="1" key="1">
    <citation type="journal article" date="2021" name="Open Biol.">
        <title>Shared evolutionary footprints suggest mitochondrial oxidative damage underlies multiple complex I losses in fungi.</title>
        <authorList>
            <person name="Schikora-Tamarit M.A."/>
            <person name="Marcet-Houben M."/>
            <person name="Nosek J."/>
            <person name="Gabaldon T."/>
        </authorList>
    </citation>
    <scope>NUCLEOTIDE SEQUENCE</scope>
    <source>
        <strain evidence="1">CBS6075</strain>
    </source>
</reference>
<accession>A0A9P8NV86</accession>
<organism evidence="1 2">
    <name type="scientific">Ogataea philodendri</name>
    <dbReference type="NCBI Taxonomy" id="1378263"/>
    <lineage>
        <taxon>Eukaryota</taxon>
        <taxon>Fungi</taxon>
        <taxon>Dikarya</taxon>
        <taxon>Ascomycota</taxon>
        <taxon>Saccharomycotina</taxon>
        <taxon>Pichiomycetes</taxon>
        <taxon>Pichiales</taxon>
        <taxon>Pichiaceae</taxon>
        <taxon>Ogataea</taxon>
    </lineage>
</organism>
<keyword evidence="2" id="KW-1185">Reference proteome</keyword>
<dbReference type="Proteomes" id="UP000769157">
    <property type="component" value="Unassembled WGS sequence"/>
</dbReference>
<reference evidence="1" key="2">
    <citation type="submission" date="2021-01" db="EMBL/GenBank/DDBJ databases">
        <authorList>
            <person name="Schikora-Tamarit M.A."/>
        </authorList>
    </citation>
    <scope>NUCLEOTIDE SEQUENCE</scope>
    <source>
        <strain evidence="1">CBS6075</strain>
    </source>
</reference>
<sequence length="206" mass="23018">MGLQNVDGLDRVFGLALAVGGLDSQDGINHHLTEKVRVRSNDLGRHGRLCNIHKGFLSERVNGLRKHLVDESGRLLQRQTVSSDHGCWVDLIFHQLVGSLQEFGGNDHNRSGSVTDFTILLISQLHQNLSSRMLHVQKGQDGRAVVGNRDITNIVDEHFVKSHWTQGRFHHIGNGLGCQHVLVTHVIATELFSAQKQGVRTRCREH</sequence>
<dbReference type="AlphaFoldDB" id="A0A9P8NV86"/>
<protein>
    <submittedName>
        <fullName evidence="1">Uncharacterized protein</fullName>
    </submittedName>
</protein>
<dbReference type="GeneID" id="70239208"/>
<proteinExistence type="predicted"/>